<organism evidence="7 8">
    <name type="scientific">Marinimicrococcus flavescens</name>
    <dbReference type="NCBI Taxonomy" id="3031815"/>
    <lineage>
        <taxon>Bacteria</taxon>
        <taxon>Pseudomonadati</taxon>
        <taxon>Pseudomonadota</taxon>
        <taxon>Alphaproteobacteria</taxon>
        <taxon>Geminicoccales</taxon>
        <taxon>Geminicoccaceae</taxon>
        <taxon>Marinimicrococcus</taxon>
    </lineage>
</organism>
<keyword evidence="2" id="KW-1003">Cell membrane</keyword>
<evidence type="ECO:0000256" key="1">
    <source>
        <dbReference type="ARBA" id="ARBA00004651"/>
    </source>
</evidence>
<dbReference type="AlphaFoldDB" id="A0AAP3UZV4"/>
<dbReference type="GO" id="GO:0005886">
    <property type="term" value="C:plasma membrane"/>
    <property type="evidence" value="ECO:0007669"/>
    <property type="project" value="UniProtKB-SubCell"/>
</dbReference>
<sequence length="330" mass="34733">MASSLGGVAAPAEGRSGDARVGRIRISLWIVVALGVVLPLLAAPALTENLSFSFYLMLWIILCTSFNLVAGFTGYMPFGYVAFYGVGAYATGVLHKTYGLPMPGALVCAALAGAAVSLLLAPTLRLKGVYFGIVSLALAVIFRLVVSMLPEDITGGSMGLILARANDPQTTYYVTVAVLAACLAAAGWLAFSRTGVALRAVRDDADAAAIVGIDVTRTRLKAWVLAATFPAVVGGLEAWYTNAIDPEASFNILVTAKVIVYSMAGGLGTLLGPVLGAGALYGIDHLIWQKFPVLNLMFLGIIIMVMILVFPRGLVGSFAQRFPLLRRYIP</sequence>
<dbReference type="PANTHER" id="PTHR30482:SF10">
    <property type="entry name" value="HIGH-AFFINITY BRANCHED-CHAIN AMINO ACID TRANSPORT PROTEIN BRAE"/>
    <property type="match status" value="1"/>
</dbReference>
<evidence type="ECO:0000256" key="4">
    <source>
        <dbReference type="ARBA" id="ARBA00022989"/>
    </source>
</evidence>
<dbReference type="Pfam" id="PF02653">
    <property type="entry name" value="BPD_transp_2"/>
    <property type="match status" value="1"/>
</dbReference>
<protein>
    <submittedName>
        <fullName evidence="7">Branched-chain amino acid ABC transporter permease</fullName>
    </submittedName>
</protein>
<dbReference type="GO" id="GO:0015658">
    <property type="term" value="F:branched-chain amino acid transmembrane transporter activity"/>
    <property type="evidence" value="ECO:0007669"/>
    <property type="project" value="InterPro"/>
</dbReference>
<feature type="transmembrane region" description="Helical" evidence="6">
    <location>
        <begin position="52"/>
        <end position="70"/>
    </location>
</feature>
<feature type="transmembrane region" description="Helical" evidence="6">
    <location>
        <begin position="260"/>
        <end position="281"/>
    </location>
</feature>
<feature type="transmembrane region" description="Helical" evidence="6">
    <location>
        <begin position="100"/>
        <end position="121"/>
    </location>
</feature>
<accession>A0AAP3UZV4</accession>
<keyword evidence="5 6" id="KW-0472">Membrane</keyword>
<name>A0AAP3UZV4_9PROT</name>
<dbReference type="CDD" id="cd06581">
    <property type="entry name" value="TM_PBP1_LivM_like"/>
    <property type="match status" value="1"/>
</dbReference>
<evidence type="ECO:0000313" key="8">
    <source>
        <dbReference type="Proteomes" id="UP001301140"/>
    </source>
</evidence>
<reference evidence="7 8" key="1">
    <citation type="submission" date="2023-03" db="EMBL/GenBank/DDBJ databases">
        <title>YIM 152171 draft genome.</title>
        <authorList>
            <person name="Yang Z."/>
        </authorList>
    </citation>
    <scope>NUCLEOTIDE SEQUENCE [LARGE SCALE GENOMIC DNA]</scope>
    <source>
        <strain evidence="7 8">YIM 152171</strain>
    </source>
</reference>
<dbReference type="RefSeq" id="WP_327788343.1">
    <property type="nucleotide sequence ID" value="NZ_JARGEQ010000051.1"/>
</dbReference>
<evidence type="ECO:0000256" key="5">
    <source>
        <dbReference type="ARBA" id="ARBA00023136"/>
    </source>
</evidence>
<dbReference type="Proteomes" id="UP001301140">
    <property type="component" value="Unassembled WGS sequence"/>
</dbReference>
<keyword evidence="8" id="KW-1185">Reference proteome</keyword>
<feature type="transmembrane region" description="Helical" evidence="6">
    <location>
        <begin position="128"/>
        <end position="150"/>
    </location>
</feature>
<feature type="transmembrane region" description="Helical" evidence="6">
    <location>
        <begin position="26"/>
        <end position="46"/>
    </location>
</feature>
<dbReference type="EMBL" id="JARGEQ010000051">
    <property type="protein sequence ID" value="MDF1585924.1"/>
    <property type="molecule type" value="Genomic_DNA"/>
</dbReference>
<feature type="transmembrane region" description="Helical" evidence="6">
    <location>
        <begin position="222"/>
        <end position="240"/>
    </location>
</feature>
<comment type="subcellular location">
    <subcellularLocation>
        <location evidence="1">Cell membrane</location>
        <topology evidence="1">Multi-pass membrane protein</topology>
    </subcellularLocation>
</comment>
<feature type="transmembrane region" description="Helical" evidence="6">
    <location>
        <begin position="170"/>
        <end position="191"/>
    </location>
</feature>
<evidence type="ECO:0000313" key="7">
    <source>
        <dbReference type="EMBL" id="MDF1585924.1"/>
    </source>
</evidence>
<keyword evidence="3 6" id="KW-0812">Transmembrane</keyword>
<gene>
    <name evidence="7" type="ORF">PZ740_05940</name>
</gene>
<dbReference type="InterPro" id="IPR043428">
    <property type="entry name" value="LivM-like"/>
</dbReference>
<keyword evidence="4 6" id="KW-1133">Transmembrane helix</keyword>
<feature type="transmembrane region" description="Helical" evidence="6">
    <location>
        <begin position="293"/>
        <end position="315"/>
    </location>
</feature>
<feature type="transmembrane region" description="Helical" evidence="6">
    <location>
        <begin position="77"/>
        <end position="94"/>
    </location>
</feature>
<dbReference type="InterPro" id="IPR001851">
    <property type="entry name" value="ABC_transp_permease"/>
</dbReference>
<evidence type="ECO:0000256" key="2">
    <source>
        <dbReference type="ARBA" id="ARBA00022475"/>
    </source>
</evidence>
<evidence type="ECO:0000256" key="3">
    <source>
        <dbReference type="ARBA" id="ARBA00022692"/>
    </source>
</evidence>
<comment type="caution">
    <text evidence="7">The sequence shown here is derived from an EMBL/GenBank/DDBJ whole genome shotgun (WGS) entry which is preliminary data.</text>
</comment>
<dbReference type="PANTHER" id="PTHR30482">
    <property type="entry name" value="HIGH-AFFINITY BRANCHED-CHAIN AMINO ACID TRANSPORT SYSTEM PERMEASE"/>
    <property type="match status" value="1"/>
</dbReference>
<proteinExistence type="predicted"/>
<evidence type="ECO:0000256" key="6">
    <source>
        <dbReference type="SAM" id="Phobius"/>
    </source>
</evidence>